<dbReference type="GO" id="GO:0003677">
    <property type="term" value="F:DNA binding"/>
    <property type="evidence" value="ECO:0007669"/>
    <property type="project" value="InterPro"/>
</dbReference>
<evidence type="ECO:0000313" key="2">
    <source>
        <dbReference type="EMBL" id="AEI48879.1"/>
    </source>
</evidence>
<evidence type="ECO:0000313" key="3">
    <source>
        <dbReference type="Proteomes" id="UP000000493"/>
    </source>
</evidence>
<dbReference type="Pfam" id="PF01381">
    <property type="entry name" value="HTH_3"/>
    <property type="match status" value="1"/>
</dbReference>
<dbReference type="Gene3D" id="1.10.260.40">
    <property type="entry name" value="lambda repressor-like DNA-binding domains"/>
    <property type="match status" value="1"/>
</dbReference>
<dbReference type="InterPro" id="IPR001387">
    <property type="entry name" value="Cro/C1-type_HTH"/>
</dbReference>
<organism evidence="2 3">
    <name type="scientific">Runella slithyformis (strain ATCC 29530 / DSM 19594 / LMG 11500 / NCIMB 11436 / LSU 4)</name>
    <dbReference type="NCBI Taxonomy" id="761193"/>
    <lineage>
        <taxon>Bacteria</taxon>
        <taxon>Pseudomonadati</taxon>
        <taxon>Bacteroidota</taxon>
        <taxon>Cytophagia</taxon>
        <taxon>Cytophagales</taxon>
        <taxon>Spirosomataceae</taxon>
        <taxon>Runella</taxon>
    </lineage>
</organism>
<dbReference type="PROSITE" id="PS50943">
    <property type="entry name" value="HTH_CROC1"/>
    <property type="match status" value="1"/>
</dbReference>
<protein>
    <submittedName>
        <fullName evidence="2">Helix-turn-helix domain protein</fullName>
    </submittedName>
</protein>
<reference evidence="3" key="1">
    <citation type="submission" date="2011-06" db="EMBL/GenBank/DDBJ databases">
        <title>The complete genome of chromosome of Runella slithyformis DSM 19594.</title>
        <authorList>
            <consortium name="US DOE Joint Genome Institute (JGI-PGF)"/>
            <person name="Lucas S."/>
            <person name="Han J."/>
            <person name="Lapidus A."/>
            <person name="Bruce D."/>
            <person name="Goodwin L."/>
            <person name="Pitluck S."/>
            <person name="Peters L."/>
            <person name="Kyrpides N."/>
            <person name="Mavromatis K."/>
            <person name="Ivanova N."/>
            <person name="Ovchinnikova G."/>
            <person name="Zhang X."/>
            <person name="Misra M."/>
            <person name="Detter J.C."/>
            <person name="Tapia R."/>
            <person name="Han C."/>
            <person name="Land M."/>
            <person name="Hauser L."/>
            <person name="Markowitz V."/>
            <person name="Cheng J.-F."/>
            <person name="Hugenholtz P."/>
            <person name="Woyke T."/>
            <person name="Wu D."/>
            <person name="Tindall B."/>
            <person name="Faehrich R."/>
            <person name="Brambilla E."/>
            <person name="Klenk H.-P."/>
            <person name="Eisen J.A."/>
        </authorList>
    </citation>
    <scope>NUCLEOTIDE SEQUENCE [LARGE SCALE GENOMIC DNA]</scope>
    <source>
        <strain evidence="3">ATCC 29530 / DSM 19594 / LMG 11500 / NCIMB 11436 / LSU 4</strain>
    </source>
</reference>
<dbReference type="AlphaFoldDB" id="A0A7U4E616"/>
<dbReference type="KEGG" id="rsi:Runsl_2474"/>
<reference evidence="2 3" key="2">
    <citation type="journal article" date="2012" name="Stand. Genomic Sci.">
        <title>Complete genome sequence of the aquatic bacterium Runella slithyformis type strain (LSU 4(T)).</title>
        <authorList>
            <person name="Copeland A."/>
            <person name="Zhang X."/>
            <person name="Misra M."/>
            <person name="Lapidus A."/>
            <person name="Nolan M."/>
            <person name="Lucas S."/>
            <person name="Deshpande S."/>
            <person name="Cheng J.F."/>
            <person name="Tapia R."/>
            <person name="Goodwin L.A."/>
            <person name="Pitluck S."/>
            <person name="Liolios K."/>
            <person name="Pagani I."/>
            <person name="Ivanova N."/>
            <person name="Mikhailova N."/>
            <person name="Pati A."/>
            <person name="Chen A."/>
            <person name="Palaniappan K."/>
            <person name="Land M."/>
            <person name="Hauser L."/>
            <person name="Pan C."/>
            <person name="Jeffries C.D."/>
            <person name="Detter J.C."/>
            <person name="Brambilla E.M."/>
            <person name="Rohde M."/>
            <person name="Djao O.D."/>
            <person name="Goker M."/>
            <person name="Sikorski J."/>
            <person name="Tindall B.J."/>
            <person name="Woyke T."/>
            <person name="Bristow J."/>
            <person name="Eisen J.A."/>
            <person name="Markowitz V."/>
            <person name="Hugenholtz P."/>
            <person name="Kyrpides N.C."/>
            <person name="Klenk H.P."/>
            <person name="Mavromatis K."/>
        </authorList>
    </citation>
    <scope>NUCLEOTIDE SEQUENCE [LARGE SCALE GENOMIC DNA]</scope>
    <source>
        <strain evidence="3">ATCC 29530 / DSM 19594 / LMG 11500 / NCIMB 11436 / LSU 4</strain>
    </source>
</reference>
<dbReference type="CDD" id="cd00093">
    <property type="entry name" value="HTH_XRE"/>
    <property type="match status" value="1"/>
</dbReference>
<dbReference type="Proteomes" id="UP000000493">
    <property type="component" value="Chromosome"/>
</dbReference>
<keyword evidence="3" id="KW-1185">Reference proteome</keyword>
<sequence length="83" mass="9492">MEDLTHKIRTLREIYGYSQEAVAYQIGISQAAYCRRESGKTRFTFECIQTLAQLYQVSLMDLLNNSVEELALQALQKSRSKAA</sequence>
<dbReference type="InterPro" id="IPR010982">
    <property type="entry name" value="Lambda_DNA-bd_dom_sf"/>
</dbReference>
<feature type="domain" description="HTH cro/C1-type" evidence="1">
    <location>
        <begin position="8"/>
        <end position="62"/>
    </location>
</feature>
<evidence type="ECO:0000259" key="1">
    <source>
        <dbReference type="PROSITE" id="PS50943"/>
    </source>
</evidence>
<dbReference type="RefSeq" id="WP_013928190.1">
    <property type="nucleotide sequence ID" value="NC_015703.1"/>
</dbReference>
<dbReference type="EMBL" id="CP002859">
    <property type="protein sequence ID" value="AEI48879.1"/>
    <property type="molecule type" value="Genomic_DNA"/>
</dbReference>
<dbReference type="SMART" id="SM00530">
    <property type="entry name" value="HTH_XRE"/>
    <property type="match status" value="1"/>
</dbReference>
<name>A0A7U4E616_RUNSL</name>
<gene>
    <name evidence="2" type="ordered locus">Runsl_2474</name>
</gene>
<accession>A0A7U4E616</accession>
<dbReference type="SUPFAM" id="SSF47413">
    <property type="entry name" value="lambda repressor-like DNA-binding domains"/>
    <property type="match status" value="1"/>
</dbReference>
<proteinExistence type="predicted"/>